<feature type="transmembrane region" description="Helical" evidence="1">
    <location>
        <begin position="107"/>
        <end position="126"/>
    </location>
</feature>
<reference evidence="3" key="1">
    <citation type="submission" date="2018-05" db="EMBL/GenBank/DDBJ databases">
        <authorList>
            <person name="Lanie J.A."/>
            <person name="Ng W.-L."/>
            <person name="Kazmierczak K.M."/>
            <person name="Andrzejewski T.M."/>
            <person name="Davidsen T.M."/>
            <person name="Wayne K.J."/>
            <person name="Tettelin H."/>
            <person name="Glass J.I."/>
            <person name="Rusch D."/>
            <person name="Podicherti R."/>
            <person name="Tsui H.-C.T."/>
            <person name="Winkler M.E."/>
        </authorList>
    </citation>
    <scope>NUCLEOTIDE SEQUENCE</scope>
</reference>
<dbReference type="InterPro" id="IPR000620">
    <property type="entry name" value="EamA_dom"/>
</dbReference>
<keyword evidence="1" id="KW-0472">Membrane</keyword>
<keyword evidence="1" id="KW-0812">Transmembrane</keyword>
<feature type="domain" description="EamA" evidence="2">
    <location>
        <begin position="17"/>
        <end position="148"/>
    </location>
</feature>
<dbReference type="AlphaFoldDB" id="A0A382TU21"/>
<name>A0A382TU21_9ZZZZ</name>
<dbReference type="PANTHER" id="PTHR22911">
    <property type="entry name" value="ACYL-MALONYL CONDENSING ENZYME-RELATED"/>
    <property type="match status" value="1"/>
</dbReference>
<feature type="transmembrane region" description="Helical" evidence="1">
    <location>
        <begin position="133"/>
        <end position="151"/>
    </location>
</feature>
<dbReference type="SUPFAM" id="SSF103481">
    <property type="entry name" value="Multidrug resistance efflux transporter EmrE"/>
    <property type="match status" value="1"/>
</dbReference>
<dbReference type="GO" id="GO:0016020">
    <property type="term" value="C:membrane"/>
    <property type="evidence" value="ECO:0007669"/>
    <property type="project" value="InterPro"/>
</dbReference>
<dbReference type="PANTHER" id="PTHR22911:SF103">
    <property type="entry name" value="BLR2811 PROTEIN"/>
    <property type="match status" value="1"/>
</dbReference>
<gene>
    <name evidence="3" type="ORF">METZ01_LOCUS378059</name>
</gene>
<dbReference type="EMBL" id="UINC01138948">
    <property type="protein sequence ID" value="SVD25205.1"/>
    <property type="molecule type" value="Genomic_DNA"/>
</dbReference>
<feature type="transmembrane region" description="Helical" evidence="1">
    <location>
        <begin position="49"/>
        <end position="67"/>
    </location>
</feature>
<sequence>MANSTTSRPTADKPLVAIGLFSLAMMIFSSTDGAAKYLSADIAPQQIIFLRYVVVSVLILLFGIYQGQRNLLKTAQPRLQILRGMCLAVCSLIFCFALKYLPLELCAAIGFVSPLFVTALSIPFLGERVGIRRWIAVVIGLLSVLMILRPGGVTFQLAMLLPLGSSLCWAMALILTRLMRDSEQALTVLAWSSLVGVVAVSPLVWPVWQTPNSSQWIILILLGVFNGLGQ</sequence>
<organism evidence="3">
    <name type="scientific">marine metagenome</name>
    <dbReference type="NCBI Taxonomy" id="408172"/>
    <lineage>
        <taxon>unclassified sequences</taxon>
        <taxon>metagenomes</taxon>
        <taxon>ecological metagenomes</taxon>
    </lineage>
</organism>
<evidence type="ECO:0000313" key="3">
    <source>
        <dbReference type="EMBL" id="SVD25205.1"/>
    </source>
</evidence>
<keyword evidence="1" id="KW-1133">Transmembrane helix</keyword>
<feature type="transmembrane region" description="Helical" evidence="1">
    <location>
        <begin position="213"/>
        <end position="229"/>
    </location>
</feature>
<feature type="transmembrane region" description="Helical" evidence="1">
    <location>
        <begin position="188"/>
        <end position="207"/>
    </location>
</feature>
<feature type="transmembrane region" description="Helical" evidence="1">
    <location>
        <begin position="157"/>
        <end position="176"/>
    </location>
</feature>
<protein>
    <recommendedName>
        <fullName evidence="2">EamA domain-containing protein</fullName>
    </recommendedName>
</protein>
<accession>A0A382TU21</accession>
<dbReference type="InterPro" id="IPR037185">
    <property type="entry name" value="EmrE-like"/>
</dbReference>
<proteinExistence type="predicted"/>
<evidence type="ECO:0000256" key="1">
    <source>
        <dbReference type="SAM" id="Phobius"/>
    </source>
</evidence>
<feature type="transmembrane region" description="Helical" evidence="1">
    <location>
        <begin position="79"/>
        <end position="101"/>
    </location>
</feature>
<evidence type="ECO:0000259" key="2">
    <source>
        <dbReference type="Pfam" id="PF00892"/>
    </source>
</evidence>
<feature type="domain" description="EamA" evidence="2">
    <location>
        <begin position="158"/>
        <end position="228"/>
    </location>
</feature>
<feature type="non-terminal residue" evidence="3">
    <location>
        <position position="230"/>
    </location>
</feature>
<dbReference type="Pfam" id="PF00892">
    <property type="entry name" value="EamA"/>
    <property type="match status" value="2"/>
</dbReference>